<comment type="similarity">
    <text evidence="2">Belongs to the TMEM175 family.</text>
</comment>
<feature type="transmembrane region" description="Helical" evidence="13">
    <location>
        <begin position="85"/>
        <end position="102"/>
    </location>
</feature>
<reference evidence="15" key="1">
    <citation type="journal article" date="2019" name="Int. J. Syst. Evol. Microbiol.">
        <title>The Global Catalogue of Microorganisms (GCM) 10K type strain sequencing project: providing services to taxonomists for standard genome sequencing and annotation.</title>
        <authorList>
            <consortium name="The Broad Institute Genomics Platform"/>
            <consortium name="The Broad Institute Genome Sequencing Center for Infectious Disease"/>
            <person name="Wu L."/>
            <person name="Ma J."/>
        </authorList>
    </citation>
    <scope>NUCLEOTIDE SEQUENCE [LARGE SCALE GENOMIC DNA]</scope>
    <source>
        <strain evidence="15">JCM 19015</strain>
    </source>
</reference>
<keyword evidence="10 13" id="KW-0472">Membrane</keyword>
<name>A0ABP8ZAW0_9MICO</name>
<sequence length="213" mass="23190">MLGGVDDDRGRSAERLITFTDAVVAIAITLLALPLAEIGHDAVGHGLDGFLEEKGSTILGFVISFFVIARLWWGHHRILEHVQRWDGALVVLTVLWLFTIVLLPPATALTTVNHPEVHPEVITVYIGVMVVSSALLTALASHVARRPALTDGHDDEAGARLLGSVVSTVGFVIALVIGTLVPSVNYFALFVLVLTGQVGRFARRRRRRRLNIR</sequence>
<keyword evidence="5 13" id="KW-0812">Transmembrane</keyword>
<evidence type="ECO:0000256" key="5">
    <source>
        <dbReference type="ARBA" id="ARBA00022692"/>
    </source>
</evidence>
<evidence type="ECO:0000313" key="15">
    <source>
        <dbReference type="Proteomes" id="UP001500121"/>
    </source>
</evidence>
<feature type="transmembrane region" description="Helical" evidence="13">
    <location>
        <begin position="16"/>
        <end position="36"/>
    </location>
</feature>
<keyword evidence="15" id="KW-1185">Reference proteome</keyword>
<evidence type="ECO:0000256" key="11">
    <source>
        <dbReference type="ARBA" id="ARBA00023303"/>
    </source>
</evidence>
<keyword evidence="4" id="KW-0633">Potassium transport</keyword>
<proteinExistence type="inferred from homology"/>
<evidence type="ECO:0000313" key="14">
    <source>
        <dbReference type="EMBL" id="GAA4751772.1"/>
    </source>
</evidence>
<comment type="caution">
    <text evidence="14">The sequence shown here is derived from an EMBL/GenBank/DDBJ whole genome shotgun (WGS) entry which is preliminary data.</text>
</comment>
<feature type="transmembrane region" description="Helical" evidence="13">
    <location>
        <begin position="161"/>
        <end position="180"/>
    </location>
</feature>
<feature type="transmembrane region" description="Helical" evidence="13">
    <location>
        <begin position="186"/>
        <end position="203"/>
    </location>
</feature>
<dbReference type="Proteomes" id="UP001500121">
    <property type="component" value="Unassembled WGS sequence"/>
</dbReference>
<protein>
    <recommendedName>
        <fullName evidence="16">DUF1211 domain-containing protein</fullName>
    </recommendedName>
</protein>
<keyword evidence="6" id="KW-0631">Potassium channel</keyword>
<evidence type="ECO:0000256" key="9">
    <source>
        <dbReference type="ARBA" id="ARBA00023065"/>
    </source>
</evidence>
<evidence type="ECO:0000256" key="10">
    <source>
        <dbReference type="ARBA" id="ARBA00023136"/>
    </source>
</evidence>
<feature type="transmembrane region" description="Helical" evidence="13">
    <location>
        <begin position="56"/>
        <end position="73"/>
    </location>
</feature>
<keyword evidence="7" id="KW-0630">Potassium</keyword>
<gene>
    <name evidence="14" type="ORF">GCM10025783_25500</name>
</gene>
<evidence type="ECO:0000256" key="2">
    <source>
        <dbReference type="ARBA" id="ARBA00006920"/>
    </source>
</evidence>
<evidence type="ECO:0000256" key="8">
    <source>
        <dbReference type="ARBA" id="ARBA00022989"/>
    </source>
</evidence>
<keyword evidence="8 13" id="KW-1133">Transmembrane helix</keyword>
<evidence type="ECO:0008006" key="16">
    <source>
        <dbReference type="Google" id="ProtNLM"/>
    </source>
</evidence>
<evidence type="ECO:0000256" key="4">
    <source>
        <dbReference type="ARBA" id="ARBA00022538"/>
    </source>
</evidence>
<keyword evidence="11" id="KW-0407">Ion channel</keyword>
<dbReference type="PANTHER" id="PTHR31462:SF5">
    <property type="entry name" value="ENDOSOMAL_LYSOSOMAL PROTON CHANNEL TMEM175"/>
    <property type="match status" value="1"/>
</dbReference>
<evidence type="ECO:0000256" key="3">
    <source>
        <dbReference type="ARBA" id="ARBA00022448"/>
    </source>
</evidence>
<keyword evidence="3" id="KW-0813">Transport</keyword>
<evidence type="ECO:0000256" key="1">
    <source>
        <dbReference type="ARBA" id="ARBA00004141"/>
    </source>
</evidence>
<organism evidence="14 15">
    <name type="scientific">Amnibacterium soli</name>
    <dbReference type="NCBI Taxonomy" id="1282736"/>
    <lineage>
        <taxon>Bacteria</taxon>
        <taxon>Bacillati</taxon>
        <taxon>Actinomycetota</taxon>
        <taxon>Actinomycetes</taxon>
        <taxon>Micrococcales</taxon>
        <taxon>Microbacteriaceae</taxon>
        <taxon>Amnibacterium</taxon>
    </lineage>
</organism>
<dbReference type="EMBL" id="BAABLP010000005">
    <property type="protein sequence ID" value="GAA4751772.1"/>
    <property type="molecule type" value="Genomic_DNA"/>
</dbReference>
<comment type="catalytic activity">
    <reaction evidence="12">
        <text>K(+)(in) = K(+)(out)</text>
        <dbReference type="Rhea" id="RHEA:29463"/>
        <dbReference type="ChEBI" id="CHEBI:29103"/>
    </reaction>
</comment>
<keyword evidence="9" id="KW-0406">Ion transport</keyword>
<accession>A0ABP8ZAW0</accession>
<evidence type="ECO:0000256" key="7">
    <source>
        <dbReference type="ARBA" id="ARBA00022958"/>
    </source>
</evidence>
<dbReference type="Pfam" id="PF06736">
    <property type="entry name" value="TMEM175"/>
    <property type="match status" value="1"/>
</dbReference>
<feature type="transmembrane region" description="Helical" evidence="13">
    <location>
        <begin position="122"/>
        <end position="140"/>
    </location>
</feature>
<dbReference type="PANTHER" id="PTHR31462">
    <property type="entry name" value="ENDOSOMAL/LYSOSOMAL POTASSIUM CHANNEL TMEM175"/>
    <property type="match status" value="1"/>
</dbReference>
<evidence type="ECO:0000256" key="13">
    <source>
        <dbReference type="SAM" id="Phobius"/>
    </source>
</evidence>
<dbReference type="InterPro" id="IPR010617">
    <property type="entry name" value="TMEM175-like"/>
</dbReference>
<evidence type="ECO:0000256" key="12">
    <source>
        <dbReference type="ARBA" id="ARBA00034430"/>
    </source>
</evidence>
<comment type="subcellular location">
    <subcellularLocation>
        <location evidence="1">Membrane</location>
        <topology evidence="1">Multi-pass membrane protein</topology>
    </subcellularLocation>
</comment>
<evidence type="ECO:0000256" key="6">
    <source>
        <dbReference type="ARBA" id="ARBA00022826"/>
    </source>
</evidence>